<dbReference type="OrthoDB" id="5562213at2"/>
<keyword evidence="5 8" id="KW-0812">Transmembrane</keyword>
<protein>
    <submittedName>
        <fullName evidence="9">AI-2E family transporter</fullName>
    </submittedName>
</protein>
<dbReference type="EMBL" id="VWXX01000023">
    <property type="protein sequence ID" value="KAA6184161.1"/>
    <property type="molecule type" value="Genomic_DNA"/>
</dbReference>
<evidence type="ECO:0000256" key="7">
    <source>
        <dbReference type="ARBA" id="ARBA00023136"/>
    </source>
</evidence>
<keyword evidence="10" id="KW-1185">Reference proteome</keyword>
<dbReference type="GO" id="GO:0005886">
    <property type="term" value="C:plasma membrane"/>
    <property type="evidence" value="ECO:0007669"/>
    <property type="project" value="UniProtKB-SubCell"/>
</dbReference>
<dbReference type="GO" id="GO:0055085">
    <property type="term" value="P:transmembrane transport"/>
    <property type="evidence" value="ECO:0007669"/>
    <property type="project" value="TreeGrafter"/>
</dbReference>
<dbReference type="PANTHER" id="PTHR21716:SF53">
    <property type="entry name" value="PERMEASE PERM-RELATED"/>
    <property type="match status" value="1"/>
</dbReference>
<feature type="transmembrane region" description="Helical" evidence="8">
    <location>
        <begin position="241"/>
        <end position="265"/>
    </location>
</feature>
<evidence type="ECO:0000313" key="9">
    <source>
        <dbReference type="EMBL" id="KAA6184161.1"/>
    </source>
</evidence>
<sequence length="365" mass="40899">MQILTQWFRRYFSDPQIVFLAVFLLILFAVLATMGRMLTPVLASVVIAYLLEGIVGLLQRRGLPRLLSVTVVFVLFLLFVASVLLGVLPLVSRQVSELVQQLPSMLAEGQKALVALPERYPELITLEQIDEVIGAIRREIGNFGQQLLSVSLSSVVGIITMLVYLVLMPLLVFFFLKDKDLIIAWFRRYLPRHRGIAGTVWRDVDRQISNYVRGKFWEILIVWAVSFVAFTLFGLNYAMLLALLVGFSVIIPYIGASVVTIPVVLIAWFQWGWGPQFVWLTITYLIIQMLDGNVLVPLLFSEVVDLHPVAIIVAILVFGGIWGFWGIFFAIPLATLVQAILGAWPRKAPDDAPRDASEDTVASQA</sequence>
<evidence type="ECO:0000256" key="3">
    <source>
        <dbReference type="ARBA" id="ARBA00022448"/>
    </source>
</evidence>
<name>A0A5M8FM09_9GAMM</name>
<organism evidence="9 10">
    <name type="scientific">Thiohalocapsa marina</name>
    <dbReference type="NCBI Taxonomy" id="424902"/>
    <lineage>
        <taxon>Bacteria</taxon>
        <taxon>Pseudomonadati</taxon>
        <taxon>Pseudomonadota</taxon>
        <taxon>Gammaproteobacteria</taxon>
        <taxon>Chromatiales</taxon>
        <taxon>Chromatiaceae</taxon>
        <taxon>Thiohalocapsa</taxon>
    </lineage>
</organism>
<dbReference type="Proteomes" id="UP000322981">
    <property type="component" value="Unassembled WGS sequence"/>
</dbReference>
<keyword evidence="6 8" id="KW-1133">Transmembrane helix</keyword>
<dbReference type="Pfam" id="PF01594">
    <property type="entry name" value="AI-2E_transport"/>
    <property type="match status" value="1"/>
</dbReference>
<evidence type="ECO:0000313" key="10">
    <source>
        <dbReference type="Proteomes" id="UP000322981"/>
    </source>
</evidence>
<evidence type="ECO:0000256" key="6">
    <source>
        <dbReference type="ARBA" id="ARBA00022989"/>
    </source>
</evidence>
<evidence type="ECO:0000256" key="8">
    <source>
        <dbReference type="SAM" id="Phobius"/>
    </source>
</evidence>
<feature type="transmembrane region" description="Helical" evidence="8">
    <location>
        <begin position="306"/>
        <end position="337"/>
    </location>
</feature>
<evidence type="ECO:0000256" key="4">
    <source>
        <dbReference type="ARBA" id="ARBA00022475"/>
    </source>
</evidence>
<gene>
    <name evidence="9" type="ORF">F2Q65_13295</name>
</gene>
<keyword evidence="7 8" id="KW-0472">Membrane</keyword>
<comment type="similarity">
    <text evidence="2">Belongs to the autoinducer-2 exporter (AI-2E) (TC 2.A.86) family.</text>
</comment>
<evidence type="ECO:0000256" key="1">
    <source>
        <dbReference type="ARBA" id="ARBA00004651"/>
    </source>
</evidence>
<accession>A0A5M8FM09</accession>
<evidence type="ECO:0000256" key="5">
    <source>
        <dbReference type="ARBA" id="ARBA00022692"/>
    </source>
</evidence>
<feature type="transmembrane region" description="Helical" evidence="8">
    <location>
        <begin position="17"/>
        <end position="35"/>
    </location>
</feature>
<feature type="transmembrane region" description="Helical" evidence="8">
    <location>
        <begin position="155"/>
        <end position="176"/>
    </location>
</feature>
<feature type="transmembrane region" description="Helical" evidence="8">
    <location>
        <begin position="216"/>
        <end position="235"/>
    </location>
</feature>
<dbReference type="PANTHER" id="PTHR21716">
    <property type="entry name" value="TRANSMEMBRANE PROTEIN"/>
    <property type="match status" value="1"/>
</dbReference>
<evidence type="ECO:0000256" key="2">
    <source>
        <dbReference type="ARBA" id="ARBA00009773"/>
    </source>
</evidence>
<dbReference type="RefSeq" id="WP_150093897.1">
    <property type="nucleotide sequence ID" value="NZ_JBFUOH010000105.1"/>
</dbReference>
<comment type="subcellular location">
    <subcellularLocation>
        <location evidence="1">Cell membrane</location>
        <topology evidence="1">Multi-pass membrane protein</topology>
    </subcellularLocation>
</comment>
<dbReference type="InterPro" id="IPR002549">
    <property type="entry name" value="AI-2E-like"/>
</dbReference>
<feature type="transmembrane region" description="Helical" evidence="8">
    <location>
        <begin position="277"/>
        <end position="300"/>
    </location>
</feature>
<keyword evidence="3" id="KW-0813">Transport</keyword>
<feature type="transmembrane region" description="Helical" evidence="8">
    <location>
        <begin position="41"/>
        <end position="59"/>
    </location>
</feature>
<keyword evidence="4" id="KW-1003">Cell membrane</keyword>
<comment type="caution">
    <text evidence="9">The sequence shown here is derived from an EMBL/GenBank/DDBJ whole genome shotgun (WGS) entry which is preliminary data.</text>
</comment>
<proteinExistence type="inferred from homology"/>
<reference evidence="9 10" key="1">
    <citation type="submission" date="2019-09" db="EMBL/GenBank/DDBJ databases">
        <title>Whole-genome sequence of the purple sulfur bacterium Thiohalocapsa marina DSM 19078.</title>
        <authorList>
            <person name="Kyndt J.A."/>
            <person name="Meyer T.E."/>
        </authorList>
    </citation>
    <scope>NUCLEOTIDE SEQUENCE [LARGE SCALE GENOMIC DNA]</scope>
    <source>
        <strain evidence="9 10">DSM 19078</strain>
    </source>
</reference>
<feature type="transmembrane region" description="Helical" evidence="8">
    <location>
        <begin position="66"/>
        <end position="88"/>
    </location>
</feature>
<dbReference type="AlphaFoldDB" id="A0A5M8FM09"/>